<reference evidence="4 5" key="1">
    <citation type="submission" date="2017-09" db="EMBL/GenBank/DDBJ databases">
        <title>Sequencing the genomes of two abundant thermophiles in Great Basin hot springs: Thermocrinis jamiesonii and novel Chloroflexi Thermoflexus hugenholtzii.</title>
        <authorList>
            <person name="Hedlund B."/>
        </authorList>
    </citation>
    <scope>NUCLEOTIDE SEQUENCE [LARGE SCALE GENOMIC DNA]</scope>
    <source>
        <strain evidence="4 5">G233</strain>
    </source>
</reference>
<protein>
    <submittedName>
        <fullName evidence="4">Murein DD-endopeptidase MepM/ murein hydrolase activator NlpD</fullName>
    </submittedName>
</protein>
<dbReference type="Proteomes" id="UP000223071">
    <property type="component" value="Unassembled WGS sequence"/>
</dbReference>
<evidence type="ECO:0000313" key="4">
    <source>
        <dbReference type="EMBL" id="PFG73716.1"/>
    </source>
</evidence>
<keyword evidence="4" id="KW-0378">Hydrolase</keyword>
<feature type="compositionally biased region" description="Low complexity" evidence="1">
    <location>
        <begin position="257"/>
        <end position="272"/>
    </location>
</feature>
<evidence type="ECO:0000256" key="1">
    <source>
        <dbReference type="SAM" id="MobiDB-lite"/>
    </source>
</evidence>
<dbReference type="InterPro" id="IPR016047">
    <property type="entry name" value="M23ase_b-sheet_dom"/>
</dbReference>
<dbReference type="InterPro" id="IPR011055">
    <property type="entry name" value="Dup_hybrid_motif"/>
</dbReference>
<dbReference type="InterPro" id="IPR036779">
    <property type="entry name" value="LysM_dom_sf"/>
</dbReference>
<dbReference type="CDD" id="cd00118">
    <property type="entry name" value="LysM"/>
    <property type="match status" value="1"/>
</dbReference>
<dbReference type="CDD" id="cd12797">
    <property type="entry name" value="M23_peptidase"/>
    <property type="match status" value="1"/>
</dbReference>
<gene>
    <name evidence="4" type="ORF">A9A59_0919</name>
</gene>
<evidence type="ECO:0000259" key="3">
    <source>
        <dbReference type="PROSITE" id="PS51782"/>
    </source>
</evidence>
<keyword evidence="2" id="KW-0812">Transmembrane</keyword>
<dbReference type="Pfam" id="PF01551">
    <property type="entry name" value="Peptidase_M23"/>
    <property type="match status" value="1"/>
</dbReference>
<proteinExistence type="predicted"/>
<organism evidence="4 5">
    <name type="scientific">Tepidiforma thermophila (strain KCTC 52669 / CGMCC 1.13589 / G233)</name>
    <dbReference type="NCBI Taxonomy" id="2761530"/>
    <lineage>
        <taxon>Bacteria</taxon>
        <taxon>Bacillati</taxon>
        <taxon>Chloroflexota</taxon>
        <taxon>Tepidiformia</taxon>
        <taxon>Tepidiformales</taxon>
        <taxon>Tepidiformaceae</taxon>
        <taxon>Tepidiforma</taxon>
    </lineage>
</organism>
<feature type="compositionally biased region" description="Pro residues" evidence="1">
    <location>
        <begin position="244"/>
        <end position="256"/>
    </location>
</feature>
<feature type="domain" description="LysM" evidence="3">
    <location>
        <begin position="140"/>
        <end position="185"/>
    </location>
</feature>
<sequence>MGIEGTRARSHAHARRHGRLTVHVLIVALALVAVVSATRFPARSSASAQAPVPQFAFSGVAGAAQRPGQAVFRPAATTQTLGSVVAVASRTEALDARAVGGVSPVHSLSAGVTAAAATSGEVGAGIKPLADIIDPRSPIVEYETQAGDTVSGVAAKFGISMQTLLDNNPTVRNPNLLPKGLILIVPRKDGILHKVAYGETVDSIVQQYDNITAAQVVEYKPNNITDPNNLEAGKVLLLVGAKIKPPPPPPPPPQRPSQPGTPAGPSAGDAPAPSSGGIFKNFPLAAWRGISDPFGTPRGGSSYHTGIDLDLYGFGPSPLFAVCDGVVSRTEYLTYSYGYYVVIDCGGGWSTLYAHMSQIDVVPGQSVSAGQTIGLTGLTGFTTGHHLHFEIRYNGGFVDPALYLNF</sequence>
<accession>A0A2A9HFF0</accession>
<evidence type="ECO:0000313" key="5">
    <source>
        <dbReference type="Proteomes" id="UP000223071"/>
    </source>
</evidence>
<dbReference type="SUPFAM" id="SSF51261">
    <property type="entry name" value="Duplicated hybrid motif"/>
    <property type="match status" value="1"/>
</dbReference>
<keyword evidence="2" id="KW-0472">Membrane</keyword>
<dbReference type="InterPro" id="IPR018392">
    <property type="entry name" value="LysM"/>
</dbReference>
<keyword evidence="5" id="KW-1185">Reference proteome</keyword>
<dbReference type="PANTHER" id="PTHR21666:SF270">
    <property type="entry name" value="MUREIN HYDROLASE ACTIVATOR ENVC"/>
    <property type="match status" value="1"/>
</dbReference>
<dbReference type="GO" id="GO:0004222">
    <property type="term" value="F:metalloendopeptidase activity"/>
    <property type="evidence" value="ECO:0007669"/>
    <property type="project" value="TreeGrafter"/>
</dbReference>
<dbReference type="Pfam" id="PF01476">
    <property type="entry name" value="LysM"/>
    <property type="match status" value="2"/>
</dbReference>
<feature type="region of interest" description="Disordered" evidence="1">
    <location>
        <begin position="241"/>
        <end position="272"/>
    </location>
</feature>
<dbReference type="SMART" id="SM00257">
    <property type="entry name" value="LysM"/>
    <property type="match status" value="2"/>
</dbReference>
<feature type="domain" description="LysM" evidence="3">
    <location>
        <begin position="191"/>
        <end position="238"/>
    </location>
</feature>
<dbReference type="AlphaFoldDB" id="A0A2A9HFF0"/>
<name>A0A2A9HFF0_TEPT2</name>
<dbReference type="PROSITE" id="PS51782">
    <property type="entry name" value="LYSM"/>
    <property type="match status" value="2"/>
</dbReference>
<dbReference type="InterPro" id="IPR050570">
    <property type="entry name" value="Cell_wall_metabolism_enzyme"/>
</dbReference>
<dbReference type="EMBL" id="PDJQ01000001">
    <property type="protein sequence ID" value="PFG73716.1"/>
    <property type="molecule type" value="Genomic_DNA"/>
</dbReference>
<feature type="transmembrane region" description="Helical" evidence="2">
    <location>
        <begin position="20"/>
        <end position="40"/>
    </location>
</feature>
<dbReference type="PANTHER" id="PTHR21666">
    <property type="entry name" value="PEPTIDASE-RELATED"/>
    <property type="match status" value="1"/>
</dbReference>
<dbReference type="SUPFAM" id="SSF54106">
    <property type="entry name" value="LysM domain"/>
    <property type="match status" value="1"/>
</dbReference>
<dbReference type="Gene3D" id="3.10.350.10">
    <property type="entry name" value="LysM domain"/>
    <property type="match status" value="2"/>
</dbReference>
<keyword evidence="2" id="KW-1133">Transmembrane helix</keyword>
<evidence type="ECO:0000256" key="2">
    <source>
        <dbReference type="SAM" id="Phobius"/>
    </source>
</evidence>
<comment type="caution">
    <text evidence="4">The sequence shown here is derived from an EMBL/GenBank/DDBJ whole genome shotgun (WGS) entry which is preliminary data.</text>
</comment>
<dbReference type="Gene3D" id="2.70.70.10">
    <property type="entry name" value="Glucose Permease (Domain IIA)"/>
    <property type="match status" value="1"/>
</dbReference>